<evidence type="ECO:0000313" key="3">
    <source>
        <dbReference type="Proteomes" id="UP000034406"/>
    </source>
</evidence>
<organism evidence="2 3">
    <name type="scientific">Candidatus Shapirobacteria bacterium GW2011_GWE2_38_30</name>
    <dbReference type="NCBI Taxonomy" id="1618490"/>
    <lineage>
        <taxon>Bacteria</taxon>
        <taxon>Candidatus Shapironibacteriota</taxon>
    </lineage>
</organism>
<accession>A0A0G0MX72</accession>
<evidence type="ECO:0000313" key="2">
    <source>
        <dbReference type="EMBL" id="KKQ69531.1"/>
    </source>
</evidence>
<sequence>MISFIHKMIKELLLAIILGSLLGFSLTGGVIALKKNKTNQSVIVKNTGIGKSVSETKSKPDPEPSSSVLSETTSVDTMPSLVIDTPQNESVSDKSLINIQGTTTPNSLVVASTTLETLTTNSDESGKFIIENFELEAGLNFIQISSVSQNDTQNNTEIQVTFSTVKF</sequence>
<gene>
    <name evidence="2" type="ORF">US90_C0016G0033</name>
</gene>
<feature type="region of interest" description="Disordered" evidence="1">
    <location>
        <begin position="52"/>
        <end position="79"/>
    </location>
</feature>
<name>A0A0G0MX72_9BACT</name>
<evidence type="ECO:0008006" key="4">
    <source>
        <dbReference type="Google" id="ProtNLM"/>
    </source>
</evidence>
<dbReference type="Proteomes" id="UP000034406">
    <property type="component" value="Unassembled WGS sequence"/>
</dbReference>
<dbReference type="Gene3D" id="2.60.40.10">
    <property type="entry name" value="Immunoglobulins"/>
    <property type="match status" value="1"/>
</dbReference>
<reference evidence="2 3" key="1">
    <citation type="journal article" date="2015" name="Nature">
        <title>rRNA introns, odd ribosomes, and small enigmatic genomes across a large radiation of phyla.</title>
        <authorList>
            <person name="Brown C.T."/>
            <person name="Hug L.A."/>
            <person name="Thomas B.C."/>
            <person name="Sharon I."/>
            <person name="Castelle C.J."/>
            <person name="Singh A."/>
            <person name="Wilkins M.J."/>
            <person name="Williams K.H."/>
            <person name="Banfield J.F."/>
        </authorList>
    </citation>
    <scope>NUCLEOTIDE SEQUENCE [LARGE SCALE GENOMIC DNA]</scope>
</reference>
<feature type="compositionally biased region" description="Polar residues" evidence="1">
    <location>
        <begin position="64"/>
        <end position="77"/>
    </location>
</feature>
<protein>
    <recommendedName>
        <fullName evidence="4">Bacterial Ig domain-containing protein</fullName>
    </recommendedName>
</protein>
<dbReference type="EMBL" id="LBUT01000016">
    <property type="protein sequence ID" value="KKQ69531.1"/>
    <property type="molecule type" value="Genomic_DNA"/>
</dbReference>
<proteinExistence type="predicted"/>
<comment type="caution">
    <text evidence="2">The sequence shown here is derived from an EMBL/GenBank/DDBJ whole genome shotgun (WGS) entry which is preliminary data.</text>
</comment>
<dbReference type="AlphaFoldDB" id="A0A0G0MX72"/>
<dbReference type="STRING" id="1618490.US90_C0016G0033"/>
<evidence type="ECO:0000256" key="1">
    <source>
        <dbReference type="SAM" id="MobiDB-lite"/>
    </source>
</evidence>
<dbReference type="InterPro" id="IPR013783">
    <property type="entry name" value="Ig-like_fold"/>
</dbReference>